<proteinExistence type="predicted"/>
<feature type="non-terminal residue" evidence="1">
    <location>
        <position position="1"/>
    </location>
</feature>
<gene>
    <name evidence="1" type="ORF">SPARVUS_LOCUS10443565</name>
</gene>
<organism evidence="1 2">
    <name type="scientific">Staurois parvus</name>
    <dbReference type="NCBI Taxonomy" id="386267"/>
    <lineage>
        <taxon>Eukaryota</taxon>
        <taxon>Metazoa</taxon>
        <taxon>Chordata</taxon>
        <taxon>Craniata</taxon>
        <taxon>Vertebrata</taxon>
        <taxon>Euteleostomi</taxon>
        <taxon>Amphibia</taxon>
        <taxon>Batrachia</taxon>
        <taxon>Anura</taxon>
        <taxon>Neobatrachia</taxon>
        <taxon>Ranoidea</taxon>
        <taxon>Ranidae</taxon>
        <taxon>Staurois</taxon>
    </lineage>
</organism>
<name>A0ABN9EQ10_9NEOB</name>
<evidence type="ECO:0000313" key="2">
    <source>
        <dbReference type="Proteomes" id="UP001162483"/>
    </source>
</evidence>
<dbReference type="Proteomes" id="UP001162483">
    <property type="component" value="Unassembled WGS sequence"/>
</dbReference>
<protein>
    <submittedName>
        <fullName evidence="1">Uncharacterized protein</fullName>
    </submittedName>
</protein>
<evidence type="ECO:0000313" key="1">
    <source>
        <dbReference type="EMBL" id="CAI9586797.1"/>
    </source>
</evidence>
<keyword evidence="2" id="KW-1185">Reference proteome</keyword>
<sequence>GHHAQLHQILHSPVLVNQPHSAGVSNYKSHHASAFGSHACNSQSCNAFMGLVVWQQLEGCQFDTRAIVY</sequence>
<dbReference type="EMBL" id="CATNWA010015784">
    <property type="protein sequence ID" value="CAI9586797.1"/>
    <property type="molecule type" value="Genomic_DNA"/>
</dbReference>
<reference evidence="1" key="1">
    <citation type="submission" date="2023-05" db="EMBL/GenBank/DDBJ databases">
        <authorList>
            <person name="Stuckert A."/>
        </authorList>
    </citation>
    <scope>NUCLEOTIDE SEQUENCE</scope>
</reference>
<comment type="caution">
    <text evidence="1">The sequence shown here is derived from an EMBL/GenBank/DDBJ whole genome shotgun (WGS) entry which is preliminary data.</text>
</comment>
<accession>A0ABN9EQ10</accession>